<sequence>MTCSGPFAQFSASRCLSVFSRIPLLRGPACDSRRNVASRNARTPDFRIPPLRARGSSFSAVEATSLDSNTPPLDMFRTSSAYERSSNGCEVRAEEEQIKHVTVHLGSWDRRNWCTSCVYLG</sequence>
<keyword evidence="2" id="KW-1185">Reference proteome</keyword>
<evidence type="ECO:0000313" key="1">
    <source>
        <dbReference type="EMBL" id="KJA18838.1"/>
    </source>
</evidence>
<dbReference type="Proteomes" id="UP000054270">
    <property type="component" value="Unassembled WGS sequence"/>
</dbReference>
<accession>A0A0D2M6M9</accession>
<name>A0A0D2M6M9_HYPSF</name>
<evidence type="ECO:0000313" key="2">
    <source>
        <dbReference type="Proteomes" id="UP000054270"/>
    </source>
</evidence>
<proteinExistence type="predicted"/>
<reference evidence="2" key="1">
    <citation type="submission" date="2014-04" db="EMBL/GenBank/DDBJ databases">
        <title>Evolutionary Origins and Diversification of the Mycorrhizal Mutualists.</title>
        <authorList>
            <consortium name="DOE Joint Genome Institute"/>
            <consortium name="Mycorrhizal Genomics Consortium"/>
            <person name="Kohler A."/>
            <person name="Kuo A."/>
            <person name="Nagy L.G."/>
            <person name="Floudas D."/>
            <person name="Copeland A."/>
            <person name="Barry K.W."/>
            <person name="Cichocki N."/>
            <person name="Veneault-Fourrey C."/>
            <person name="LaButti K."/>
            <person name="Lindquist E.A."/>
            <person name="Lipzen A."/>
            <person name="Lundell T."/>
            <person name="Morin E."/>
            <person name="Murat C."/>
            <person name="Riley R."/>
            <person name="Ohm R."/>
            <person name="Sun H."/>
            <person name="Tunlid A."/>
            <person name="Henrissat B."/>
            <person name="Grigoriev I.V."/>
            <person name="Hibbett D.S."/>
            <person name="Martin F."/>
        </authorList>
    </citation>
    <scope>NUCLEOTIDE SEQUENCE [LARGE SCALE GENOMIC DNA]</scope>
    <source>
        <strain evidence="2">FD-334 SS-4</strain>
    </source>
</reference>
<organism evidence="1 2">
    <name type="scientific">Hypholoma sublateritium (strain FD-334 SS-4)</name>
    <dbReference type="NCBI Taxonomy" id="945553"/>
    <lineage>
        <taxon>Eukaryota</taxon>
        <taxon>Fungi</taxon>
        <taxon>Dikarya</taxon>
        <taxon>Basidiomycota</taxon>
        <taxon>Agaricomycotina</taxon>
        <taxon>Agaricomycetes</taxon>
        <taxon>Agaricomycetidae</taxon>
        <taxon>Agaricales</taxon>
        <taxon>Agaricineae</taxon>
        <taxon>Strophariaceae</taxon>
        <taxon>Hypholoma</taxon>
    </lineage>
</organism>
<gene>
    <name evidence="1" type="ORF">HYPSUDRAFT_914307</name>
</gene>
<dbReference type="EMBL" id="KN817584">
    <property type="protein sequence ID" value="KJA18838.1"/>
    <property type="molecule type" value="Genomic_DNA"/>
</dbReference>
<dbReference type="AlphaFoldDB" id="A0A0D2M6M9"/>
<protein>
    <submittedName>
        <fullName evidence="1">Uncharacterized protein</fullName>
    </submittedName>
</protein>